<evidence type="ECO:0000256" key="4">
    <source>
        <dbReference type="ARBA" id="ARBA00023242"/>
    </source>
</evidence>
<proteinExistence type="predicted"/>
<comment type="catalytic activity">
    <reaction evidence="6">
        <text>O-phospho-L-threonyl-[protein] + H2O = L-threonyl-[protein] + phosphate</text>
        <dbReference type="Rhea" id="RHEA:47004"/>
        <dbReference type="Rhea" id="RHEA-COMP:11060"/>
        <dbReference type="Rhea" id="RHEA-COMP:11605"/>
        <dbReference type="ChEBI" id="CHEBI:15377"/>
        <dbReference type="ChEBI" id="CHEBI:30013"/>
        <dbReference type="ChEBI" id="CHEBI:43474"/>
        <dbReference type="ChEBI" id="CHEBI:61977"/>
        <dbReference type="EC" id="3.1.3.16"/>
    </reaction>
</comment>
<dbReference type="PANTHER" id="PTHR23081">
    <property type="entry name" value="RNA POLYMERASE II CTD PHOSPHATASE"/>
    <property type="match status" value="1"/>
</dbReference>
<dbReference type="SUPFAM" id="SSF56784">
    <property type="entry name" value="HAD-like"/>
    <property type="match status" value="1"/>
</dbReference>
<dbReference type="SMART" id="SM00577">
    <property type="entry name" value="CPDc"/>
    <property type="match status" value="1"/>
</dbReference>
<dbReference type="InterPro" id="IPR023214">
    <property type="entry name" value="HAD_sf"/>
</dbReference>
<dbReference type="AlphaFoldDB" id="A0ABD0ZZ35"/>
<comment type="catalytic activity">
    <reaction evidence="5">
        <text>O-phospho-L-seryl-[protein] + H2O = L-seryl-[protein] + phosphate</text>
        <dbReference type="Rhea" id="RHEA:20629"/>
        <dbReference type="Rhea" id="RHEA-COMP:9863"/>
        <dbReference type="Rhea" id="RHEA-COMP:11604"/>
        <dbReference type="ChEBI" id="CHEBI:15377"/>
        <dbReference type="ChEBI" id="CHEBI:29999"/>
        <dbReference type="ChEBI" id="CHEBI:43474"/>
        <dbReference type="ChEBI" id="CHEBI:83421"/>
        <dbReference type="EC" id="3.1.3.16"/>
    </reaction>
</comment>
<gene>
    <name evidence="8" type="ORF">V5N11_013129</name>
</gene>
<evidence type="ECO:0000313" key="9">
    <source>
        <dbReference type="Proteomes" id="UP001558713"/>
    </source>
</evidence>
<evidence type="ECO:0000256" key="2">
    <source>
        <dbReference type="ARBA" id="ARBA00013081"/>
    </source>
</evidence>
<keyword evidence="3" id="KW-0378">Hydrolase</keyword>
<dbReference type="PANTHER" id="PTHR23081:SF21">
    <property type="entry name" value="RNA POLYMERASE II C-TERMINAL DOMAIN PHOSPHATASE-LIKE-RELATED"/>
    <property type="match status" value="1"/>
</dbReference>
<accession>A0ABD0ZZ35</accession>
<evidence type="ECO:0000313" key="8">
    <source>
        <dbReference type="EMBL" id="KAL1199878.1"/>
    </source>
</evidence>
<dbReference type="GO" id="GO:0004722">
    <property type="term" value="F:protein serine/threonine phosphatase activity"/>
    <property type="evidence" value="ECO:0007669"/>
    <property type="project" value="UniProtKB-EC"/>
</dbReference>
<evidence type="ECO:0000256" key="5">
    <source>
        <dbReference type="ARBA" id="ARBA00047761"/>
    </source>
</evidence>
<organism evidence="8 9">
    <name type="scientific">Cardamine amara subsp. amara</name>
    <dbReference type="NCBI Taxonomy" id="228776"/>
    <lineage>
        <taxon>Eukaryota</taxon>
        <taxon>Viridiplantae</taxon>
        <taxon>Streptophyta</taxon>
        <taxon>Embryophyta</taxon>
        <taxon>Tracheophyta</taxon>
        <taxon>Spermatophyta</taxon>
        <taxon>Magnoliopsida</taxon>
        <taxon>eudicotyledons</taxon>
        <taxon>Gunneridae</taxon>
        <taxon>Pentapetalae</taxon>
        <taxon>rosids</taxon>
        <taxon>malvids</taxon>
        <taxon>Brassicales</taxon>
        <taxon>Brassicaceae</taxon>
        <taxon>Cardamineae</taxon>
        <taxon>Cardamine</taxon>
    </lineage>
</organism>
<keyword evidence="4" id="KW-0539">Nucleus</keyword>
<evidence type="ECO:0000256" key="6">
    <source>
        <dbReference type="ARBA" id="ARBA00048336"/>
    </source>
</evidence>
<feature type="domain" description="FCP1 homology" evidence="7">
    <location>
        <begin position="56"/>
        <end position="228"/>
    </location>
</feature>
<dbReference type="PROSITE" id="PS50969">
    <property type="entry name" value="FCP1"/>
    <property type="match status" value="1"/>
</dbReference>
<dbReference type="Proteomes" id="UP001558713">
    <property type="component" value="Unassembled WGS sequence"/>
</dbReference>
<dbReference type="InterPro" id="IPR039189">
    <property type="entry name" value="Fcp1"/>
</dbReference>
<dbReference type="EMBL" id="JBANAX010000637">
    <property type="protein sequence ID" value="KAL1199878.1"/>
    <property type="molecule type" value="Genomic_DNA"/>
</dbReference>
<dbReference type="Gene3D" id="3.40.50.1000">
    <property type="entry name" value="HAD superfamily/HAD-like"/>
    <property type="match status" value="1"/>
</dbReference>
<dbReference type="Pfam" id="PF03031">
    <property type="entry name" value="NIF"/>
    <property type="match status" value="1"/>
</dbReference>
<comment type="subcellular location">
    <subcellularLocation>
        <location evidence="1">Nucleus</location>
    </subcellularLocation>
</comment>
<name>A0ABD0ZZ35_CARAN</name>
<sequence length="282" mass="32875">MACVHDIVRHGFCSQCRSAVDTGRNVFIRFSYLGNGLQLRPEFVGTIKRNVWMKSLKQKRLTLVLGLRGTLYDARRVSLLSDGEKYLTREVNSRSDLRRSNQVFPDYGEALFKLRPFVHEFLREANKLFQMHVYDLVCNPEHAQEVISLLDPHGTYFNKRIITDRDSEIKNLDLVLADERGIVILDDKNLCWWPDDLTNLLQIAPYHFFKHDNNSNWIMKLVDVFKKTLCNESDPKSYVEQRGDEDAGDGGLANALELLKEMHRKFFDEDEDSRDVRALFFP</sequence>
<dbReference type="GO" id="GO:0005634">
    <property type="term" value="C:nucleus"/>
    <property type="evidence" value="ECO:0007669"/>
    <property type="project" value="UniProtKB-SubCell"/>
</dbReference>
<evidence type="ECO:0000256" key="1">
    <source>
        <dbReference type="ARBA" id="ARBA00004123"/>
    </source>
</evidence>
<keyword evidence="9" id="KW-1185">Reference proteome</keyword>
<evidence type="ECO:0000259" key="7">
    <source>
        <dbReference type="PROSITE" id="PS50969"/>
    </source>
</evidence>
<dbReference type="InterPro" id="IPR036412">
    <property type="entry name" value="HAD-like_sf"/>
</dbReference>
<comment type="caution">
    <text evidence="8">The sequence shown here is derived from an EMBL/GenBank/DDBJ whole genome shotgun (WGS) entry which is preliminary data.</text>
</comment>
<reference evidence="8 9" key="1">
    <citation type="submission" date="2024-04" db="EMBL/GenBank/DDBJ databases">
        <title>Genome assembly C_amara_ONT_v2.</title>
        <authorList>
            <person name="Yant L."/>
            <person name="Moore C."/>
            <person name="Slenker M."/>
        </authorList>
    </citation>
    <scope>NUCLEOTIDE SEQUENCE [LARGE SCALE GENOMIC DNA]</scope>
    <source>
        <tissue evidence="8">Leaf</tissue>
    </source>
</reference>
<evidence type="ECO:0000256" key="3">
    <source>
        <dbReference type="ARBA" id="ARBA00022801"/>
    </source>
</evidence>
<dbReference type="EC" id="3.1.3.16" evidence="2"/>
<dbReference type="InterPro" id="IPR004274">
    <property type="entry name" value="FCP1_dom"/>
</dbReference>
<protein>
    <recommendedName>
        <fullName evidence="2">protein-serine/threonine phosphatase</fullName>
        <ecNumber evidence="2">3.1.3.16</ecNumber>
    </recommendedName>
</protein>